<reference evidence="2" key="1">
    <citation type="journal article" date="2019" name="Int. J. Syst. Evol. Microbiol.">
        <title>The Global Catalogue of Microorganisms (GCM) 10K type strain sequencing project: providing services to taxonomists for standard genome sequencing and annotation.</title>
        <authorList>
            <consortium name="The Broad Institute Genomics Platform"/>
            <consortium name="The Broad Institute Genome Sequencing Center for Infectious Disease"/>
            <person name="Wu L."/>
            <person name="Ma J."/>
        </authorList>
    </citation>
    <scope>NUCLEOTIDE SEQUENCE [LARGE SCALE GENOMIC DNA]</scope>
    <source>
        <strain evidence="2">CGMCC 1.7064</strain>
    </source>
</reference>
<protein>
    <submittedName>
        <fullName evidence="1">Uncharacterized protein</fullName>
    </submittedName>
</protein>
<evidence type="ECO:0000313" key="1">
    <source>
        <dbReference type="EMBL" id="GGO48734.1"/>
    </source>
</evidence>
<accession>A0ABQ2M919</accession>
<dbReference type="Proteomes" id="UP000642509">
    <property type="component" value="Unassembled WGS sequence"/>
</dbReference>
<gene>
    <name evidence="1" type="ORF">GCM10010977_29010</name>
</gene>
<sequence>MEVAPEEICIYNNSICEVFVFLGKAEYSGGFHVVIITRAQQIRTNLEALG</sequence>
<keyword evidence="2" id="KW-1185">Reference proteome</keyword>
<proteinExistence type="predicted"/>
<organism evidence="1 2">
    <name type="scientific">Citricoccus zhacaiensis</name>
    <dbReference type="NCBI Taxonomy" id="489142"/>
    <lineage>
        <taxon>Bacteria</taxon>
        <taxon>Bacillati</taxon>
        <taxon>Actinomycetota</taxon>
        <taxon>Actinomycetes</taxon>
        <taxon>Micrococcales</taxon>
        <taxon>Micrococcaceae</taxon>
        <taxon>Citricoccus</taxon>
    </lineage>
</organism>
<evidence type="ECO:0000313" key="2">
    <source>
        <dbReference type="Proteomes" id="UP000642509"/>
    </source>
</evidence>
<dbReference type="EMBL" id="BMLQ01000010">
    <property type="protein sequence ID" value="GGO48734.1"/>
    <property type="molecule type" value="Genomic_DNA"/>
</dbReference>
<comment type="caution">
    <text evidence="1">The sequence shown here is derived from an EMBL/GenBank/DDBJ whole genome shotgun (WGS) entry which is preliminary data.</text>
</comment>
<name>A0ABQ2M919_9MICC</name>